<reference evidence="1" key="1">
    <citation type="journal article" date="2015" name="Nature">
        <title>Complex archaea that bridge the gap between prokaryotes and eukaryotes.</title>
        <authorList>
            <person name="Spang A."/>
            <person name="Saw J.H."/>
            <person name="Jorgensen S.L."/>
            <person name="Zaremba-Niedzwiedzka K."/>
            <person name="Martijn J."/>
            <person name="Lind A.E."/>
            <person name="van Eijk R."/>
            <person name="Schleper C."/>
            <person name="Guy L."/>
            <person name="Ettema T.J."/>
        </authorList>
    </citation>
    <scope>NUCLEOTIDE SEQUENCE</scope>
</reference>
<protein>
    <submittedName>
        <fullName evidence="1">Uncharacterized protein</fullName>
    </submittedName>
</protein>
<dbReference type="EMBL" id="LAZR01069356">
    <property type="protein sequence ID" value="KKK47866.1"/>
    <property type="molecule type" value="Genomic_DNA"/>
</dbReference>
<comment type="caution">
    <text evidence="1">The sequence shown here is derived from an EMBL/GenBank/DDBJ whole genome shotgun (WGS) entry which is preliminary data.</text>
</comment>
<accession>A0A0F8YIK7</accession>
<proteinExistence type="predicted"/>
<name>A0A0F8YIK7_9ZZZZ</name>
<organism evidence="1">
    <name type="scientific">marine sediment metagenome</name>
    <dbReference type="NCBI Taxonomy" id="412755"/>
    <lineage>
        <taxon>unclassified sequences</taxon>
        <taxon>metagenomes</taxon>
        <taxon>ecological metagenomes</taxon>
    </lineage>
</organism>
<gene>
    <name evidence="1" type="ORF">LCGC14_3150900</name>
</gene>
<sequence length="20" mass="2110">MPSDKVIKAMFGQATDVSGK</sequence>
<feature type="non-terminal residue" evidence="1">
    <location>
        <position position="20"/>
    </location>
</feature>
<dbReference type="AlphaFoldDB" id="A0A0F8YIK7"/>
<evidence type="ECO:0000313" key="1">
    <source>
        <dbReference type="EMBL" id="KKK47866.1"/>
    </source>
</evidence>